<dbReference type="EMBL" id="LLWF02000083">
    <property type="protein sequence ID" value="ONH81915.1"/>
    <property type="molecule type" value="Genomic_DNA"/>
</dbReference>
<dbReference type="AlphaFoldDB" id="A0A1S8D3A3"/>
<dbReference type="Proteomes" id="UP000054844">
    <property type="component" value="Unassembled WGS sequence"/>
</dbReference>
<dbReference type="InterPro" id="IPR006881">
    <property type="entry name" value="RepA_C"/>
</dbReference>
<evidence type="ECO:0000313" key="1">
    <source>
        <dbReference type="EMBL" id="ONH81915.1"/>
    </source>
</evidence>
<evidence type="ECO:0000313" key="2">
    <source>
        <dbReference type="Proteomes" id="UP000054844"/>
    </source>
</evidence>
<dbReference type="OrthoDB" id="932750at2"/>
<proteinExistence type="predicted"/>
<accession>A0A1S8D3A3</accession>
<gene>
    <name evidence="1" type="ORF">APZ41_017440</name>
</gene>
<reference evidence="1" key="1">
    <citation type="submission" date="2016-12" db="EMBL/GenBank/DDBJ databases">
        <title>Draft genome sequence of Roseomonas mucosa strain AU37, isolated from a peripheral intravenous catheter.</title>
        <authorList>
            <person name="Choudhury M.A."/>
            <person name="Sidjabat H.E."/>
            <person name="Wailan A.M."/>
            <person name="Zhang L."/>
            <person name="Marsh N.M."/>
            <person name="Rickard C.M."/>
            <person name="Davies M."/>
            <person name="Mcmillan D.J."/>
        </authorList>
    </citation>
    <scope>NUCLEOTIDE SEQUENCE [LARGE SCALE GENOMIC DNA]</scope>
    <source>
        <strain evidence="1">AU37</strain>
    </source>
</reference>
<protein>
    <submittedName>
        <fullName evidence="1">Plasmid replication protein</fullName>
    </submittedName>
</protein>
<sequence>MSQAKRATHLPHPDLFAVHAHLSAHGVEGTLEEARAVVWTSEAPTLPPVHRALSGRNGRRIADTASGAIVREAEWAHELGYTYSAWCLAGLPHREHPAGEDWLIATDYAQLLVRPGVRVLDDGSRESLAVPSGTIARLLLIDLQSEALEKGSRDIELGSNPNLLLNRLGLSRGGPVSRKVVDQLERICRLTLDFKIGNDRRAIIVNERIVEAFEYTTHEDPRTKRRTPMVERLRLSEAFFSELRRHPIPVDRAAISDIQNSPRAIDIYLFLAFRLPALKGETPISWTALWRQFGREKLLRTFKAEFREPLALALAAYRDAQVQIGERGLVLLPSPPPIQR</sequence>
<organism evidence="1 2">
    <name type="scientific">Roseomonas mucosa</name>
    <dbReference type="NCBI Taxonomy" id="207340"/>
    <lineage>
        <taxon>Bacteria</taxon>
        <taxon>Pseudomonadati</taxon>
        <taxon>Pseudomonadota</taxon>
        <taxon>Alphaproteobacteria</taxon>
        <taxon>Acetobacterales</taxon>
        <taxon>Roseomonadaceae</taxon>
        <taxon>Roseomonas</taxon>
    </lineage>
</organism>
<comment type="caution">
    <text evidence="1">The sequence shown here is derived from an EMBL/GenBank/DDBJ whole genome shotgun (WGS) entry which is preliminary data.</text>
</comment>
<dbReference type="STRING" id="207340.APZ41_017440"/>
<keyword evidence="2" id="KW-1185">Reference proteome</keyword>
<name>A0A1S8D3A3_9PROT</name>
<dbReference type="Pfam" id="PF04796">
    <property type="entry name" value="RepA_C"/>
    <property type="match status" value="1"/>
</dbReference>